<gene>
    <name evidence="1" type="ORF">LCGC14_2317000</name>
</gene>
<reference evidence="1" key="1">
    <citation type="journal article" date="2015" name="Nature">
        <title>Complex archaea that bridge the gap between prokaryotes and eukaryotes.</title>
        <authorList>
            <person name="Spang A."/>
            <person name="Saw J.H."/>
            <person name="Jorgensen S.L."/>
            <person name="Zaremba-Niedzwiedzka K."/>
            <person name="Martijn J."/>
            <person name="Lind A.E."/>
            <person name="van Eijk R."/>
            <person name="Schleper C."/>
            <person name="Guy L."/>
            <person name="Ettema T.J."/>
        </authorList>
    </citation>
    <scope>NUCLEOTIDE SEQUENCE</scope>
</reference>
<accession>A0A0F9CJ50</accession>
<sequence length="44" mass="4862">MDIKERFLEWKRSVLPDGVDALCAVAGTPDGRRPGKSTATGWWS</sequence>
<name>A0A0F9CJ50_9ZZZZ</name>
<dbReference type="AlphaFoldDB" id="A0A0F9CJ50"/>
<protein>
    <submittedName>
        <fullName evidence="1">Uncharacterized protein</fullName>
    </submittedName>
</protein>
<dbReference type="EMBL" id="LAZR01033009">
    <property type="protein sequence ID" value="KKL49293.1"/>
    <property type="molecule type" value="Genomic_DNA"/>
</dbReference>
<comment type="caution">
    <text evidence="1">The sequence shown here is derived from an EMBL/GenBank/DDBJ whole genome shotgun (WGS) entry which is preliminary data.</text>
</comment>
<proteinExistence type="predicted"/>
<evidence type="ECO:0000313" key="1">
    <source>
        <dbReference type="EMBL" id="KKL49293.1"/>
    </source>
</evidence>
<organism evidence="1">
    <name type="scientific">marine sediment metagenome</name>
    <dbReference type="NCBI Taxonomy" id="412755"/>
    <lineage>
        <taxon>unclassified sequences</taxon>
        <taxon>metagenomes</taxon>
        <taxon>ecological metagenomes</taxon>
    </lineage>
</organism>